<keyword evidence="13" id="KW-0865">Zymogen</keyword>
<evidence type="ECO:0000256" key="2">
    <source>
        <dbReference type="ARBA" id="ARBA00002451"/>
    </source>
</evidence>
<keyword evidence="9 15" id="KW-0378">Hydrolase</keyword>
<evidence type="ECO:0000256" key="14">
    <source>
        <dbReference type="ARBA" id="ARBA00023180"/>
    </source>
</evidence>
<name>A0A1X6MZ69_9APHY</name>
<evidence type="ECO:0000256" key="13">
    <source>
        <dbReference type="ARBA" id="ARBA00023145"/>
    </source>
</evidence>
<dbReference type="InterPro" id="IPR036852">
    <property type="entry name" value="Peptidase_S8/S53_dom_sf"/>
</dbReference>
<dbReference type="FunFam" id="3.40.50.200:FF:000015">
    <property type="entry name" value="Tripeptidyl peptidase A"/>
    <property type="match status" value="1"/>
</dbReference>
<dbReference type="PANTHER" id="PTHR14218:SF19">
    <property type="entry name" value="SERINE PROTEASE AORO, PUTATIVE (AFU_ORTHOLOGUE AFUA_6G10250)-RELATED"/>
    <property type="match status" value="1"/>
</dbReference>
<keyword evidence="12" id="KW-0843">Virulence</keyword>
<keyword evidence="18" id="KW-1185">Reference proteome</keyword>
<dbReference type="Gene3D" id="3.40.50.200">
    <property type="entry name" value="Peptidase S8/S53 domain"/>
    <property type="match status" value="1"/>
</dbReference>
<evidence type="ECO:0000313" key="18">
    <source>
        <dbReference type="Proteomes" id="UP000194127"/>
    </source>
</evidence>
<dbReference type="SUPFAM" id="SSF54897">
    <property type="entry name" value="Protease propeptides/inhibitors"/>
    <property type="match status" value="1"/>
</dbReference>
<evidence type="ECO:0000256" key="10">
    <source>
        <dbReference type="ARBA" id="ARBA00022825"/>
    </source>
</evidence>
<evidence type="ECO:0000256" key="6">
    <source>
        <dbReference type="ARBA" id="ARBA00022670"/>
    </source>
</evidence>
<feature type="active site" description="Charge relay system" evidence="15">
    <location>
        <position position="266"/>
    </location>
</feature>
<feature type="binding site" evidence="15">
    <location>
        <position position="574"/>
    </location>
    <ligand>
        <name>Ca(2+)</name>
        <dbReference type="ChEBI" id="CHEBI:29108"/>
    </ligand>
</feature>
<keyword evidence="6 15" id="KW-0645">Protease</keyword>
<evidence type="ECO:0000256" key="15">
    <source>
        <dbReference type="PROSITE-ProRule" id="PRU01032"/>
    </source>
</evidence>
<evidence type="ECO:0000256" key="4">
    <source>
        <dbReference type="ARBA" id="ARBA00012462"/>
    </source>
</evidence>
<proteinExistence type="predicted"/>
<comment type="function">
    <text evidence="2">Secreted tripeptidyl-peptidase which degrades proteins at acidic pHs and is involved in virulence.</text>
</comment>
<evidence type="ECO:0000256" key="11">
    <source>
        <dbReference type="ARBA" id="ARBA00022837"/>
    </source>
</evidence>
<keyword evidence="7 15" id="KW-0479">Metal-binding</keyword>
<evidence type="ECO:0000256" key="9">
    <source>
        <dbReference type="ARBA" id="ARBA00022801"/>
    </source>
</evidence>
<dbReference type="EMBL" id="KZ110598">
    <property type="protein sequence ID" value="OSX61655.1"/>
    <property type="molecule type" value="Genomic_DNA"/>
</dbReference>
<dbReference type="GO" id="GO:0005576">
    <property type="term" value="C:extracellular region"/>
    <property type="evidence" value="ECO:0007669"/>
    <property type="project" value="UniProtKB-SubCell"/>
</dbReference>
<dbReference type="RefSeq" id="XP_024338449.1">
    <property type="nucleotide sequence ID" value="XM_024482052.1"/>
</dbReference>
<gene>
    <name evidence="17" type="ORF">POSPLADRAFT_1066234</name>
</gene>
<evidence type="ECO:0000259" key="16">
    <source>
        <dbReference type="PROSITE" id="PS51695"/>
    </source>
</evidence>
<evidence type="ECO:0000313" key="17">
    <source>
        <dbReference type="EMBL" id="OSX61655.1"/>
    </source>
</evidence>
<keyword evidence="8" id="KW-0732">Signal</keyword>
<feature type="active site" description="Charge relay system" evidence="15">
    <location>
        <position position="270"/>
    </location>
</feature>
<dbReference type="InterPro" id="IPR015366">
    <property type="entry name" value="S53_propep"/>
</dbReference>
<keyword evidence="5" id="KW-0964">Secreted</keyword>
<dbReference type="STRING" id="670580.A0A1X6MZ69"/>
<dbReference type="GO" id="GO:0006508">
    <property type="term" value="P:proteolysis"/>
    <property type="evidence" value="ECO:0007669"/>
    <property type="project" value="UniProtKB-KW"/>
</dbReference>
<reference evidence="17 18" key="1">
    <citation type="submission" date="2017-04" db="EMBL/GenBank/DDBJ databases">
        <title>Genome Sequence of the Model Brown-Rot Fungus Postia placenta SB12.</title>
        <authorList>
            <consortium name="DOE Joint Genome Institute"/>
            <person name="Gaskell J."/>
            <person name="Kersten P."/>
            <person name="Larrondo L.F."/>
            <person name="Canessa P."/>
            <person name="Martinez D."/>
            <person name="Hibbett D."/>
            <person name="Schmoll M."/>
            <person name="Kubicek C.P."/>
            <person name="Martinez A.T."/>
            <person name="Yadav J."/>
            <person name="Master E."/>
            <person name="Magnuson J.K."/>
            <person name="James T."/>
            <person name="Yaver D."/>
            <person name="Berka R."/>
            <person name="Labutti K."/>
            <person name="Lipzen A."/>
            <person name="Aerts A."/>
            <person name="Barry K."/>
            <person name="Henrissat B."/>
            <person name="Blanchette R."/>
            <person name="Grigoriev I."/>
            <person name="Cullen D."/>
        </authorList>
    </citation>
    <scope>NUCLEOTIDE SEQUENCE [LARGE SCALE GENOMIC DNA]</scope>
    <source>
        <strain evidence="17 18">MAD-698-R-SB12</strain>
    </source>
</reference>
<dbReference type="GO" id="GO:0008240">
    <property type="term" value="F:tripeptidyl-peptidase activity"/>
    <property type="evidence" value="ECO:0007669"/>
    <property type="project" value="UniProtKB-EC"/>
</dbReference>
<keyword evidence="11 15" id="KW-0106">Calcium</keyword>
<organism evidence="17 18">
    <name type="scientific">Postia placenta MAD-698-R-SB12</name>
    <dbReference type="NCBI Taxonomy" id="670580"/>
    <lineage>
        <taxon>Eukaryota</taxon>
        <taxon>Fungi</taxon>
        <taxon>Dikarya</taxon>
        <taxon>Basidiomycota</taxon>
        <taxon>Agaricomycotina</taxon>
        <taxon>Agaricomycetes</taxon>
        <taxon>Polyporales</taxon>
        <taxon>Adustoporiaceae</taxon>
        <taxon>Rhodonia</taxon>
    </lineage>
</organism>
<dbReference type="SMART" id="SM00944">
    <property type="entry name" value="Pro-kuma_activ"/>
    <property type="match status" value="1"/>
</dbReference>
<comment type="catalytic activity">
    <reaction evidence="1">
        <text>Release of an N-terminal tripeptide from a polypeptide.</text>
        <dbReference type="EC" id="3.4.14.10"/>
    </reaction>
</comment>
<feature type="binding site" evidence="15">
    <location>
        <position position="572"/>
    </location>
    <ligand>
        <name>Ca(2+)</name>
        <dbReference type="ChEBI" id="CHEBI:29108"/>
    </ligand>
</feature>
<dbReference type="InterPro" id="IPR030400">
    <property type="entry name" value="Sedolisin_dom"/>
</dbReference>
<comment type="cofactor">
    <cofactor evidence="15">
        <name>Ca(2+)</name>
        <dbReference type="ChEBI" id="CHEBI:29108"/>
    </cofactor>
    <text evidence="15">Binds 1 Ca(2+) ion per subunit.</text>
</comment>
<dbReference type="AlphaFoldDB" id="A0A1X6MZ69"/>
<feature type="binding site" evidence="15">
    <location>
        <position position="553"/>
    </location>
    <ligand>
        <name>Ca(2+)</name>
        <dbReference type="ChEBI" id="CHEBI:29108"/>
    </ligand>
</feature>
<dbReference type="SUPFAM" id="SSF52743">
    <property type="entry name" value="Subtilisin-like"/>
    <property type="match status" value="1"/>
</dbReference>
<evidence type="ECO:0000256" key="7">
    <source>
        <dbReference type="ARBA" id="ARBA00022723"/>
    </source>
</evidence>
<dbReference type="CDD" id="cd04056">
    <property type="entry name" value="Peptidases_S53"/>
    <property type="match status" value="1"/>
</dbReference>
<evidence type="ECO:0000256" key="1">
    <source>
        <dbReference type="ARBA" id="ARBA00001910"/>
    </source>
</evidence>
<dbReference type="PANTHER" id="PTHR14218">
    <property type="entry name" value="PROTEASE S8 TRIPEPTIDYL PEPTIDASE I CLN2"/>
    <property type="match status" value="1"/>
</dbReference>
<accession>A0A1X6MZ69</accession>
<dbReference type="CDD" id="cd11377">
    <property type="entry name" value="Pro-peptidase_S53"/>
    <property type="match status" value="1"/>
</dbReference>
<sequence length="595" mass="64961">MVLPLRFGLVQPNLDYLEDFVMNVSHPESPNYGKHWSATKIAQTFRPAKESIETVHLWLVESGIDRASVRLSQGGGWLKANMTVEQAERLLQTEYHVYQSDEEGGGQHIACYEKYHLPEHIAKHVDIVTPTLHFDTKPRTSVPQRVDMDKRDRPVNARSLGQPELGVSIPKTAATVETIHKGIEKCDEQIVPDCLRALYNFAYTPVATEKNSIAIIEYNSQAYLPNDLDLFFANFSPSQVGQRPVLDSIDGGYLQTKEQDESVNGESDLDLQYAIPSHCMRLVTRTNVLASFNNLLDALDGSYCTFEGGDDPEYDAMYPDPSGNGYEGPEDCGTVTPAYVMSTSYYFDEAQFTPAYEQRQCAEYAKLGLMGTTVLYVSGDNGVSGGNFQCLDSERQSSNNGTIFNPSFPSTCPYVTSVGATQINPGASVYEPESACEQVIYSGGGFSNVFAMPSYQKTAVEHYLSNYPPPYSSAIYNTSGTSRAYPDISANGANYLVAIDGNFTLTYGTSCSSPVLAAFFSAINDARLGVGKGPIGFINPTIYSSAFVEAFNDITNGSNPGCNTSGFSAEPGWDPVTGVGTPNFPKLLDLWLALP</sequence>
<dbReference type="GeneID" id="36327002"/>
<evidence type="ECO:0000256" key="3">
    <source>
        <dbReference type="ARBA" id="ARBA00004239"/>
    </source>
</evidence>
<feature type="binding site" evidence="15">
    <location>
        <position position="554"/>
    </location>
    <ligand>
        <name>Ca(2+)</name>
        <dbReference type="ChEBI" id="CHEBI:29108"/>
    </ligand>
</feature>
<evidence type="ECO:0000256" key="5">
    <source>
        <dbReference type="ARBA" id="ARBA00022525"/>
    </source>
</evidence>
<protein>
    <recommendedName>
        <fullName evidence="4">tripeptidyl-peptidase II</fullName>
        <ecNumber evidence="4">3.4.14.10</ecNumber>
    </recommendedName>
</protein>
<evidence type="ECO:0000256" key="12">
    <source>
        <dbReference type="ARBA" id="ARBA00023026"/>
    </source>
</evidence>
<dbReference type="InterPro" id="IPR050819">
    <property type="entry name" value="Tripeptidyl-peptidase_I"/>
</dbReference>
<keyword evidence="10 15" id="KW-0720">Serine protease</keyword>
<comment type="subcellular location">
    <subcellularLocation>
        <location evidence="3">Secreted</location>
        <location evidence="3">Extracellular space</location>
    </subcellularLocation>
</comment>
<dbReference type="PROSITE" id="PS51695">
    <property type="entry name" value="SEDOLISIN"/>
    <property type="match status" value="1"/>
</dbReference>
<dbReference type="Pfam" id="PF09286">
    <property type="entry name" value="Pro-kuma_activ"/>
    <property type="match status" value="1"/>
</dbReference>
<keyword evidence="14" id="KW-0325">Glycoprotein</keyword>
<dbReference type="GO" id="GO:0004252">
    <property type="term" value="F:serine-type endopeptidase activity"/>
    <property type="evidence" value="ECO:0007669"/>
    <property type="project" value="UniProtKB-UniRule"/>
</dbReference>
<evidence type="ECO:0000256" key="8">
    <source>
        <dbReference type="ARBA" id="ARBA00022729"/>
    </source>
</evidence>
<dbReference type="GO" id="GO:0046872">
    <property type="term" value="F:metal ion binding"/>
    <property type="evidence" value="ECO:0007669"/>
    <property type="project" value="UniProtKB-UniRule"/>
</dbReference>
<dbReference type="OrthoDB" id="409122at2759"/>
<dbReference type="EC" id="3.4.14.10" evidence="4"/>
<feature type="active site" description="Charge relay system" evidence="15">
    <location>
        <position position="510"/>
    </location>
</feature>
<feature type="domain" description="Peptidase S53" evidence="16">
    <location>
        <begin position="189"/>
        <end position="594"/>
    </location>
</feature>
<dbReference type="Proteomes" id="UP000194127">
    <property type="component" value="Unassembled WGS sequence"/>
</dbReference>